<feature type="compositionally biased region" description="Basic and acidic residues" evidence="1">
    <location>
        <begin position="215"/>
        <end position="225"/>
    </location>
</feature>
<feature type="domain" description="GerMN" evidence="2">
    <location>
        <begin position="83"/>
        <end position="171"/>
    </location>
</feature>
<protein>
    <submittedName>
        <fullName evidence="3">Sporulation protein</fullName>
    </submittedName>
</protein>
<dbReference type="Pfam" id="PF10646">
    <property type="entry name" value="Germane"/>
    <property type="match status" value="1"/>
</dbReference>
<organism evidence="3 4">
    <name type="scientific">Geomonas silvestris</name>
    <dbReference type="NCBI Taxonomy" id="2740184"/>
    <lineage>
        <taxon>Bacteria</taxon>
        <taxon>Pseudomonadati</taxon>
        <taxon>Thermodesulfobacteriota</taxon>
        <taxon>Desulfuromonadia</taxon>
        <taxon>Geobacterales</taxon>
        <taxon>Geobacteraceae</taxon>
        <taxon>Geomonas</taxon>
    </lineage>
</organism>
<dbReference type="InterPro" id="IPR019606">
    <property type="entry name" value="GerMN"/>
</dbReference>
<dbReference type="RefSeq" id="WP_183353309.1">
    <property type="nucleotide sequence ID" value="NZ_BLXX01000002.1"/>
</dbReference>
<evidence type="ECO:0000259" key="2">
    <source>
        <dbReference type="SMART" id="SM00909"/>
    </source>
</evidence>
<proteinExistence type="predicted"/>
<evidence type="ECO:0000313" key="3">
    <source>
        <dbReference type="EMBL" id="GFO58443.1"/>
    </source>
</evidence>
<feature type="region of interest" description="Disordered" evidence="1">
    <location>
        <begin position="183"/>
        <end position="225"/>
    </location>
</feature>
<dbReference type="AlphaFoldDB" id="A0A6V8MF66"/>
<evidence type="ECO:0000256" key="1">
    <source>
        <dbReference type="SAM" id="MobiDB-lite"/>
    </source>
</evidence>
<dbReference type="Proteomes" id="UP000556026">
    <property type="component" value="Unassembled WGS sequence"/>
</dbReference>
<accession>A0A6V8MF66</accession>
<dbReference type="EMBL" id="BLXX01000002">
    <property type="protein sequence ID" value="GFO58443.1"/>
    <property type="molecule type" value="Genomic_DNA"/>
</dbReference>
<reference evidence="4" key="1">
    <citation type="submission" date="2020-06" db="EMBL/GenBank/DDBJ databases">
        <title>Draft genomic sequence of Geomonas sp. Red330.</title>
        <authorList>
            <person name="Itoh H."/>
            <person name="Zhenxing X."/>
            <person name="Ushijima N."/>
            <person name="Masuda Y."/>
            <person name="Shiratori Y."/>
            <person name="Senoo K."/>
        </authorList>
    </citation>
    <scope>NUCLEOTIDE SEQUENCE [LARGE SCALE GENOMIC DNA]</scope>
    <source>
        <strain evidence="4">Red330</strain>
    </source>
</reference>
<comment type="caution">
    <text evidence="3">The sequence shown here is derived from an EMBL/GenBank/DDBJ whole genome shotgun (WGS) entry which is preliminary data.</text>
</comment>
<evidence type="ECO:0000313" key="4">
    <source>
        <dbReference type="Proteomes" id="UP000556026"/>
    </source>
</evidence>
<keyword evidence="4" id="KW-1185">Reference proteome</keyword>
<sequence length="225" mass="23699">MRKKPSRAKGILVLAFVVFAFVVGALVVKKYQTAHRKAEQPQQSEPAPAATRVVNLFFASSDGDRLAREGREVEIEDETEADIEGVVDELVRGPLGELGPTLPSNTRILGVQLKGDLALIDFGPELQQGLPEGSSAELVAAYSIVDTVTANFPQVKKVQILVNGVAPETLKGHLDLRSPLAPDLSLEQPAAEGAPVGVEPQGEKANKGGMPGKAAKGEKAAKPGK</sequence>
<name>A0A6V8MF66_9BACT</name>
<dbReference type="SMART" id="SM00909">
    <property type="entry name" value="Germane"/>
    <property type="match status" value="1"/>
</dbReference>
<gene>
    <name evidence="3" type="ORF">GMST_07680</name>
</gene>